<accession>A0A7W9FMF7</accession>
<comment type="caution">
    <text evidence="2">The sequence shown here is derived from an EMBL/GenBank/DDBJ whole genome shotgun (WGS) entry which is preliminary data.</text>
</comment>
<evidence type="ECO:0000313" key="2">
    <source>
        <dbReference type="EMBL" id="MBB5753379.1"/>
    </source>
</evidence>
<reference evidence="2 3" key="1">
    <citation type="submission" date="2020-08" db="EMBL/GenBank/DDBJ databases">
        <title>Genomic Encyclopedia of Type Strains, Phase IV (KMG-IV): sequencing the most valuable type-strain genomes for metagenomic binning, comparative biology and taxonomic classification.</title>
        <authorList>
            <person name="Goeker M."/>
        </authorList>
    </citation>
    <scope>NUCLEOTIDE SEQUENCE [LARGE SCALE GENOMIC DNA]</scope>
    <source>
        <strain evidence="2 3">DSM 16268</strain>
    </source>
</reference>
<evidence type="ECO:0008006" key="4">
    <source>
        <dbReference type="Google" id="ProtNLM"/>
    </source>
</evidence>
<dbReference type="EMBL" id="JACHOO010000004">
    <property type="protein sequence ID" value="MBB5753379.1"/>
    <property type="molecule type" value="Genomic_DNA"/>
</dbReference>
<keyword evidence="3" id="KW-1185">Reference proteome</keyword>
<sequence length="76" mass="8286">MPTGPKGQKRPADLIGSAVRVMRIATGEEADQVQVDGKSAAAKELGSKGGKKRAENMTPERRAEIARRAAEKRWRK</sequence>
<feature type="region of interest" description="Disordered" evidence="1">
    <location>
        <begin position="32"/>
        <end position="76"/>
    </location>
</feature>
<dbReference type="Proteomes" id="UP000523821">
    <property type="component" value="Unassembled WGS sequence"/>
</dbReference>
<dbReference type="AlphaFoldDB" id="A0A7W9FMF7"/>
<feature type="compositionally biased region" description="Basic and acidic residues" evidence="1">
    <location>
        <begin position="52"/>
        <end position="76"/>
    </location>
</feature>
<name>A0A7W9FMF7_9HYPH</name>
<evidence type="ECO:0000313" key="3">
    <source>
        <dbReference type="Proteomes" id="UP000523821"/>
    </source>
</evidence>
<organism evidence="2 3">
    <name type="scientific">Prosthecomicrobium pneumaticum</name>
    <dbReference type="NCBI Taxonomy" id="81895"/>
    <lineage>
        <taxon>Bacteria</taxon>
        <taxon>Pseudomonadati</taxon>
        <taxon>Pseudomonadota</taxon>
        <taxon>Alphaproteobacteria</taxon>
        <taxon>Hyphomicrobiales</taxon>
        <taxon>Kaistiaceae</taxon>
        <taxon>Prosthecomicrobium</taxon>
    </lineage>
</organism>
<protein>
    <recommendedName>
        <fullName evidence="4">RNA-binding protein</fullName>
    </recommendedName>
</protein>
<proteinExistence type="predicted"/>
<gene>
    <name evidence="2" type="ORF">GGQ63_002445</name>
</gene>
<dbReference type="RefSeq" id="WP_183856124.1">
    <property type="nucleotide sequence ID" value="NZ_JACHOO010000004.1"/>
</dbReference>
<evidence type="ECO:0000256" key="1">
    <source>
        <dbReference type="SAM" id="MobiDB-lite"/>
    </source>
</evidence>